<dbReference type="EMBL" id="JBAWTH010000042">
    <property type="protein sequence ID" value="KAL2283548.1"/>
    <property type="molecule type" value="Genomic_DNA"/>
</dbReference>
<proteinExistence type="predicted"/>
<name>A0ABR4EM78_9PEZI</name>
<organism evidence="1 2">
    <name type="scientific">Diaporthe vaccinii</name>
    <dbReference type="NCBI Taxonomy" id="105482"/>
    <lineage>
        <taxon>Eukaryota</taxon>
        <taxon>Fungi</taxon>
        <taxon>Dikarya</taxon>
        <taxon>Ascomycota</taxon>
        <taxon>Pezizomycotina</taxon>
        <taxon>Sordariomycetes</taxon>
        <taxon>Sordariomycetidae</taxon>
        <taxon>Diaporthales</taxon>
        <taxon>Diaporthaceae</taxon>
        <taxon>Diaporthe</taxon>
        <taxon>Diaporthe eres species complex</taxon>
    </lineage>
</organism>
<comment type="caution">
    <text evidence="1">The sequence shown here is derived from an EMBL/GenBank/DDBJ whole genome shotgun (WGS) entry which is preliminary data.</text>
</comment>
<reference evidence="1 2" key="1">
    <citation type="submission" date="2024-03" db="EMBL/GenBank/DDBJ databases">
        <title>A high-quality draft genome sequence of Diaporthe vaccinii, a causative agent of upright dieback and viscid rot disease in cranberry plants.</title>
        <authorList>
            <person name="Sarrasin M."/>
            <person name="Lang B.F."/>
            <person name="Burger G."/>
        </authorList>
    </citation>
    <scope>NUCLEOTIDE SEQUENCE [LARGE SCALE GENOMIC DNA]</scope>
    <source>
        <strain evidence="1 2">IS7</strain>
    </source>
</reference>
<accession>A0ABR4EM78</accession>
<evidence type="ECO:0000313" key="2">
    <source>
        <dbReference type="Proteomes" id="UP001600888"/>
    </source>
</evidence>
<protein>
    <submittedName>
        <fullName evidence="1">Uncharacterized protein</fullName>
    </submittedName>
</protein>
<keyword evidence="2" id="KW-1185">Reference proteome</keyword>
<dbReference type="Proteomes" id="UP001600888">
    <property type="component" value="Unassembled WGS sequence"/>
</dbReference>
<sequence>MPTPLCMEVMGPTAAHKGSGAVWQKDVKSPKGILSIWRLIRRERLIESQSCSTLRGLGRVSARLRAESSSREPETSPACAFLETRLGRVPREVIEAQQGRTCRLSVLCCRRASAIVESKLEWESWVPVVAMIRARGEYEAGGNKTVQRRVQVRGLRCERWKLD</sequence>
<evidence type="ECO:0000313" key="1">
    <source>
        <dbReference type="EMBL" id="KAL2283548.1"/>
    </source>
</evidence>
<gene>
    <name evidence="1" type="ORF">FJTKL_09865</name>
</gene>